<keyword evidence="1" id="KW-0472">Membrane</keyword>
<feature type="transmembrane region" description="Helical" evidence="1">
    <location>
        <begin position="24"/>
        <end position="41"/>
    </location>
</feature>
<keyword evidence="1" id="KW-0812">Transmembrane</keyword>
<evidence type="ECO:0000256" key="1">
    <source>
        <dbReference type="SAM" id="Phobius"/>
    </source>
</evidence>
<protein>
    <recommendedName>
        <fullName evidence="4">O-fucosyltransferase family protein</fullName>
    </recommendedName>
</protein>
<dbReference type="PANTHER" id="PTHR31469">
    <property type="entry name" value="OS07G0633600 PROTEIN"/>
    <property type="match status" value="1"/>
</dbReference>
<keyword evidence="1" id="KW-1133">Transmembrane helix</keyword>
<evidence type="ECO:0000313" key="3">
    <source>
        <dbReference type="Proteomes" id="UP001061958"/>
    </source>
</evidence>
<dbReference type="EMBL" id="BQMJ01000064">
    <property type="protein sequence ID" value="GJQ15078.1"/>
    <property type="molecule type" value="Genomic_DNA"/>
</dbReference>
<keyword evidence="3" id="KW-1185">Reference proteome</keyword>
<sequence>MIQRTRKPRTILLWWRLDNKKKRLATLIVIGWLCWILYKGVQQARNNRRQAYFHRILDSVVIGTLPKGPIRFLYYDNILTQCDCPYLPQGVIDPTNYAALLSSKDNNHSLSNRPWEAIYAMPGISHARTNLACLLQEATLLGAIAVLPAVCLSPIHNHNRLIRTHWSSYLYMEKLEQGFPIVWNVSLLEAKLQNAFQEYADGLLFPLRRNCMLSSFNPTMTQSYPRKEQRVEEFLSSKLPKYPLMAIFSEKTPTFVLQQSKANILIRQFHTNQEYMVCSPSWNHPKIQNVWSYFWSSAETDPLPAVQYIRSLYDTSDSFFCLHLRRGDKLKESRYPCLDVLTRGPHIYSVLQNASVPCGMKIYVLSNENETQLDQLLFNWNRTDRYSCDYHWIYRHHIPYLQQSKYIQDNYLLYETEKRICSYAIGYVETHRTHSSYQYLQPWNLRLTPYEEECGKNNSPHCQLNCTEYER</sequence>
<comment type="caution">
    <text evidence="2">The sequence shown here is derived from an EMBL/GenBank/DDBJ whole genome shotgun (WGS) entry which is preliminary data.</text>
</comment>
<accession>A0A9C7Q242</accession>
<organism evidence="2 3">
    <name type="scientific">Galdieria partita</name>
    <dbReference type="NCBI Taxonomy" id="83374"/>
    <lineage>
        <taxon>Eukaryota</taxon>
        <taxon>Rhodophyta</taxon>
        <taxon>Bangiophyceae</taxon>
        <taxon>Galdieriales</taxon>
        <taxon>Galdieriaceae</taxon>
        <taxon>Galdieria</taxon>
    </lineage>
</organism>
<reference evidence="2" key="1">
    <citation type="journal article" date="2022" name="Proc. Natl. Acad. Sci. U.S.A.">
        <title>Life cycle and functional genomics of the unicellular red alga Galdieria for elucidating algal and plant evolution and industrial use.</title>
        <authorList>
            <person name="Hirooka S."/>
            <person name="Itabashi T."/>
            <person name="Ichinose T.M."/>
            <person name="Onuma R."/>
            <person name="Fujiwara T."/>
            <person name="Yamashita S."/>
            <person name="Jong L.W."/>
            <person name="Tomita R."/>
            <person name="Iwane A.H."/>
            <person name="Miyagishima S.Y."/>
        </authorList>
    </citation>
    <scope>NUCLEOTIDE SEQUENCE</scope>
    <source>
        <strain evidence="2">NBRC 102759</strain>
    </source>
</reference>
<evidence type="ECO:0008006" key="4">
    <source>
        <dbReference type="Google" id="ProtNLM"/>
    </source>
</evidence>
<proteinExistence type="predicted"/>
<name>A0A9C7Q242_9RHOD</name>
<dbReference type="PANTHER" id="PTHR31469:SF8">
    <property type="entry name" value="OS07G0641000 PROTEIN"/>
    <property type="match status" value="1"/>
</dbReference>
<dbReference type="AlphaFoldDB" id="A0A9C7Q242"/>
<evidence type="ECO:0000313" key="2">
    <source>
        <dbReference type="EMBL" id="GJQ15078.1"/>
    </source>
</evidence>
<dbReference type="OrthoDB" id="8215at2759"/>
<gene>
    <name evidence="2" type="ORF">GpartN1_g6869.t1</name>
</gene>
<dbReference type="GO" id="GO:0005794">
    <property type="term" value="C:Golgi apparatus"/>
    <property type="evidence" value="ECO:0007669"/>
    <property type="project" value="TreeGrafter"/>
</dbReference>
<reference evidence="2" key="2">
    <citation type="submission" date="2022-01" db="EMBL/GenBank/DDBJ databases">
        <authorList>
            <person name="Hirooka S."/>
            <person name="Miyagishima S.Y."/>
        </authorList>
    </citation>
    <scope>NUCLEOTIDE SEQUENCE</scope>
    <source>
        <strain evidence="2">NBRC 102759</strain>
    </source>
</reference>
<dbReference type="Proteomes" id="UP001061958">
    <property type="component" value="Unassembled WGS sequence"/>
</dbReference>